<evidence type="ECO:0000256" key="3">
    <source>
        <dbReference type="ARBA" id="ARBA00006678"/>
    </source>
</evidence>
<proteinExistence type="inferred from homology"/>
<keyword evidence="4" id="KW-0963">Cytoplasm</keyword>
<dbReference type="SUPFAM" id="SSF55666">
    <property type="entry name" value="Ribonuclease PH domain 2-like"/>
    <property type="match status" value="1"/>
</dbReference>
<evidence type="ECO:0000313" key="7">
    <source>
        <dbReference type="EMBL" id="KAF7682805.1"/>
    </source>
</evidence>
<reference evidence="7 8" key="1">
    <citation type="submission" date="2019-01" db="EMBL/GenBank/DDBJ databases">
        <title>Genomes sequencing and comparative genomics of infectious freshwater microsporidia, Cucumispora dikerogammari and Thelohania contejeani.</title>
        <authorList>
            <person name="Cormier A."/>
            <person name="Giraud I."/>
            <person name="Wattier R."/>
            <person name="Teixeira M."/>
            <person name="Grandjean F."/>
            <person name="Rigaud T."/>
            <person name="Cordaux R."/>
        </authorList>
    </citation>
    <scope>NUCLEOTIDE SEQUENCE [LARGE SCALE GENOMIC DNA]</scope>
    <source>
        <strain evidence="7">T1</strain>
        <tissue evidence="7">Spores</tissue>
    </source>
</reference>
<name>A0ABQ7HXE1_9MICR</name>
<dbReference type="EMBL" id="SBIQ01000177">
    <property type="protein sequence ID" value="KAF7682805.1"/>
    <property type="molecule type" value="Genomic_DNA"/>
</dbReference>
<dbReference type="Proteomes" id="UP001516464">
    <property type="component" value="Unassembled WGS sequence"/>
</dbReference>
<accession>A0ABQ7HXE1</accession>
<dbReference type="InterPro" id="IPR050590">
    <property type="entry name" value="Exosome_comp_Rrp42_subfam"/>
</dbReference>
<dbReference type="Gene3D" id="3.30.230.70">
    <property type="entry name" value="GHMP Kinase, N-terminal domain"/>
    <property type="match status" value="1"/>
</dbReference>
<gene>
    <name evidence="7" type="primary">rrp42_1</name>
    <name evidence="7" type="ORF">TCON_1983</name>
</gene>
<comment type="subcellular location">
    <subcellularLocation>
        <location evidence="1">Cytoplasm</location>
    </subcellularLocation>
    <subcellularLocation>
        <location evidence="2">Nucleus</location>
        <location evidence="2">Nucleolus</location>
    </subcellularLocation>
</comment>
<evidence type="ECO:0000256" key="5">
    <source>
        <dbReference type="ARBA" id="ARBA00022835"/>
    </source>
</evidence>
<evidence type="ECO:0000256" key="6">
    <source>
        <dbReference type="ARBA" id="ARBA00042523"/>
    </source>
</evidence>
<comment type="caution">
    <text evidence="7">The sequence shown here is derived from an EMBL/GenBank/DDBJ whole genome shotgun (WGS) entry which is preliminary data.</text>
</comment>
<evidence type="ECO:0000313" key="8">
    <source>
        <dbReference type="Proteomes" id="UP001516464"/>
    </source>
</evidence>
<keyword evidence="8" id="KW-1185">Reference proteome</keyword>
<dbReference type="PANTHER" id="PTHR11097:SF8">
    <property type="entry name" value="EXOSOME COMPLEX COMPONENT RRP42"/>
    <property type="match status" value="1"/>
</dbReference>
<keyword evidence="5" id="KW-0271">Exosome</keyword>
<evidence type="ECO:0000256" key="2">
    <source>
        <dbReference type="ARBA" id="ARBA00004604"/>
    </source>
</evidence>
<organism evidence="7 8">
    <name type="scientific">Astathelohania contejeani</name>
    <dbReference type="NCBI Taxonomy" id="164912"/>
    <lineage>
        <taxon>Eukaryota</taxon>
        <taxon>Fungi</taxon>
        <taxon>Fungi incertae sedis</taxon>
        <taxon>Microsporidia</taxon>
        <taxon>Astathelohaniidae</taxon>
        <taxon>Astathelohania</taxon>
    </lineage>
</organism>
<evidence type="ECO:0000256" key="4">
    <source>
        <dbReference type="ARBA" id="ARBA00022490"/>
    </source>
</evidence>
<protein>
    <recommendedName>
        <fullName evidence="6">Ribosomal RNA-processing protein 42</fullName>
    </recommendedName>
</protein>
<dbReference type="SUPFAM" id="SSF54211">
    <property type="entry name" value="Ribosomal protein S5 domain 2-like"/>
    <property type="match status" value="1"/>
</dbReference>
<dbReference type="InterPro" id="IPR020568">
    <property type="entry name" value="Ribosomal_Su5_D2-typ_SF"/>
</dbReference>
<dbReference type="PANTHER" id="PTHR11097">
    <property type="entry name" value="EXOSOME COMPLEX EXONUCLEASE RIBOSOMAL RNA PROCESSING PROTEIN"/>
    <property type="match status" value="1"/>
</dbReference>
<sequence length="209" mass="24773">MIVKNLLVVNERLDTRLLDQERKLKFNKINDSYNFVLGNSSILVHYQKYKSVPYIDRPHQGNALINIHDFQMEKTEREKINMFLNKIFVKQRCIDLETLCIKYNEECWNINFDIRVLSRNCNLYELLVKGLVETIKDIGISVMFVPKCYYFIGIGDKIIRDPIMEEQKEMEWECCVVTASENEIVFIEKFGVDLSEDFIINNILDKIKN</sequence>
<comment type="similarity">
    <text evidence="3">Belongs to the RNase PH family.</text>
</comment>
<dbReference type="InterPro" id="IPR027408">
    <property type="entry name" value="PNPase/RNase_PH_dom_sf"/>
</dbReference>
<dbReference type="InterPro" id="IPR036345">
    <property type="entry name" value="ExoRNase_PH_dom2_sf"/>
</dbReference>
<evidence type="ECO:0000256" key="1">
    <source>
        <dbReference type="ARBA" id="ARBA00004496"/>
    </source>
</evidence>